<accession>A0A7W7DJ69</accession>
<sequence length="50" mass="5333">MCSPLFSPDVGCVEDDAGDVDEAGFVEPVQHRLVVAAPDTGSLDQITSWR</sequence>
<dbReference type="EMBL" id="JACHMS010000001">
    <property type="protein sequence ID" value="MBB4711833.1"/>
    <property type="molecule type" value="Genomic_DNA"/>
</dbReference>
<organism evidence="1 2">
    <name type="scientific">Streptomyces luteogriseus</name>
    <dbReference type="NCBI Taxonomy" id="68233"/>
    <lineage>
        <taxon>Bacteria</taxon>
        <taxon>Bacillati</taxon>
        <taxon>Actinomycetota</taxon>
        <taxon>Actinomycetes</taxon>
        <taxon>Kitasatosporales</taxon>
        <taxon>Streptomycetaceae</taxon>
        <taxon>Streptomyces</taxon>
    </lineage>
</organism>
<evidence type="ECO:0000313" key="1">
    <source>
        <dbReference type="EMBL" id="MBB4711833.1"/>
    </source>
</evidence>
<keyword evidence="2" id="KW-1185">Reference proteome</keyword>
<gene>
    <name evidence="1" type="ORF">BJ965_001715</name>
</gene>
<name>A0A7W7DJ69_9ACTN</name>
<protein>
    <submittedName>
        <fullName evidence="1">Uncharacterized protein</fullName>
    </submittedName>
</protein>
<dbReference type="Proteomes" id="UP000565089">
    <property type="component" value="Unassembled WGS sequence"/>
</dbReference>
<proteinExistence type="predicted"/>
<dbReference type="AlphaFoldDB" id="A0A7W7DJ69"/>
<reference evidence="1 2" key="1">
    <citation type="submission" date="2020-08" db="EMBL/GenBank/DDBJ databases">
        <title>Sequencing the genomes of 1000 actinobacteria strains.</title>
        <authorList>
            <person name="Klenk H.-P."/>
        </authorList>
    </citation>
    <scope>NUCLEOTIDE SEQUENCE [LARGE SCALE GENOMIC DNA]</scope>
    <source>
        <strain evidence="1 2">DSM 40483</strain>
    </source>
</reference>
<comment type="caution">
    <text evidence="1">The sequence shown here is derived from an EMBL/GenBank/DDBJ whole genome shotgun (WGS) entry which is preliminary data.</text>
</comment>
<evidence type="ECO:0000313" key="2">
    <source>
        <dbReference type="Proteomes" id="UP000565089"/>
    </source>
</evidence>